<organism evidence="1">
    <name type="scientific">Terrestrivirus sp</name>
    <dbReference type="NCBI Taxonomy" id="2487775"/>
    <lineage>
        <taxon>Viruses</taxon>
        <taxon>Varidnaviria</taxon>
        <taxon>Bamfordvirae</taxon>
        <taxon>Nucleocytoviricota</taxon>
        <taxon>Megaviricetes</taxon>
        <taxon>Imitervirales</taxon>
        <taxon>Mimiviridae</taxon>
        <taxon>Klosneuvirinae</taxon>
    </lineage>
</organism>
<protein>
    <recommendedName>
        <fullName evidence="2">HD domain-containing protein</fullName>
    </recommendedName>
</protein>
<dbReference type="GO" id="GO:0008893">
    <property type="term" value="F:guanosine-3',5'-bis(diphosphate) 3'-diphosphatase activity"/>
    <property type="evidence" value="ECO:0007669"/>
    <property type="project" value="TreeGrafter"/>
</dbReference>
<reference evidence="1" key="1">
    <citation type="submission" date="2018-10" db="EMBL/GenBank/DDBJ databases">
        <title>Hidden diversity of soil giant viruses.</title>
        <authorList>
            <person name="Schulz F."/>
            <person name="Alteio L."/>
            <person name="Goudeau D."/>
            <person name="Ryan E.M."/>
            <person name="Malmstrom R.R."/>
            <person name="Blanchard J."/>
            <person name="Woyke T."/>
        </authorList>
    </citation>
    <scope>NUCLEOTIDE SEQUENCE</scope>
    <source>
        <strain evidence="1">TEV1</strain>
    </source>
</reference>
<dbReference type="Pfam" id="PF13328">
    <property type="entry name" value="HD_4"/>
    <property type="match status" value="1"/>
</dbReference>
<accession>A0A3G4ZP49</accession>
<dbReference type="SUPFAM" id="SSF109604">
    <property type="entry name" value="HD-domain/PDEase-like"/>
    <property type="match status" value="1"/>
</dbReference>
<dbReference type="EMBL" id="MK071988">
    <property type="protein sequence ID" value="AYV76656.1"/>
    <property type="molecule type" value="Genomic_DNA"/>
</dbReference>
<evidence type="ECO:0000313" key="1">
    <source>
        <dbReference type="EMBL" id="AYV76656.1"/>
    </source>
</evidence>
<dbReference type="InterPro" id="IPR052194">
    <property type="entry name" value="MESH1"/>
</dbReference>
<dbReference type="PANTHER" id="PTHR46246:SF1">
    <property type="entry name" value="GUANOSINE-3',5'-BIS(DIPHOSPHATE) 3'-PYROPHOSPHOHYDROLASE MESH1"/>
    <property type="match status" value="1"/>
</dbReference>
<gene>
    <name evidence="1" type="ORF">Terrestrivirus10_40</name>
</gene>
<dbReference type="Gene3D" id="1.10.3210.10">
    <property type="entry name" value="Hypothetical protein af1432"/>
    <property type="match status" value="1"/>
</dbReference>
<name>A0A3G4ZP49_9VIRU</name>
<proteinExistence type="predicted"/>
<evidence type="ECO:0008006" key="2">
    <source>
        <dbReference type="Google" id="ProtNLM"/>
    </source>
</evidence>
<dbReference type="PANTHER" id="PTHR46246">
    <property type="entry name" value="GUANOSINE-3',5'-BIS(DIPHOSPHATE) 3'-PYROPHOSPHOHYDROLASE MESH1"/>
    <property type="match status" value="1"/>
</dbReference>
<sequence length="319" mass="36234">MTTYDNDADTTCHGAHSLLKALNYATLLYAANDNGDEPTINPVIKEVYELSLYGVVDPVGLCGFLLFKCSQNKNVSQTEIINLFGVDIFVASKKITENSSIPYKVNDDEGVTKRHNNIQLLLKAADFAAHKHRNQRRKNERRSPYIEHPIHVAYTLSQCGVNDINVLCGSLLHDTVEDTETSLGEIEAKFGKKIAKIVSDVTDDKSLHKIERKRLQIEHTQEPGHILYESKLVKLGDKFSNLSSLQSTPPKNWTHEEITGYAVWCYKVCLNLRNVNTMMDSLLETVFKDFGLYNIENERNGELLNELLEQYYKCIFNSE</sequence>